<keyword evidence="2" id="KW-0539">Nucleus</keyword>
<dbReference type="Proteomes" id="UP001610334">
    <property type="component" value="Unassembled WGS sequence"/>
</dbReference>
<comment type="caution">
    <text evidence="4">The sequence shown here is derived from an EMBL/GenBank/DDBJ whole genome shotgun (WGS) entry which is preliminary data.</text>
</comment>
<comment type="subcellular location">
    <subcellularLocation>
        <location evidence="1">Nucleus</location>
    </subcellularLocation>
</comment>
<dbReference type="PANTHER" id="PTHR37534:SF49">
    <property type="entry name" value="LYSINE BIOSYNTHESIS REGULATORY PROTEIN LYS14"/>
    <property type="match status" value="1"/>
</dbReference>
<dbReference type="InterPro" id="IPR021858">
    <property type="entry name" value="Fun_TF"/>
</dbReference>
<dbReference type="EMBL" id="JBFXLT010000033">
    <property type="protein sequence ID" value="KAL2814437.1"/>
    <property type="molecule type" value="Genomic_DNA"/>
</dbReference>
<accession>A0ABR4HI62</accession>
<sequence length="444" mass="49916">MLYIYTISTFPRVPITGYSITNNNSNRNCPACITRREKCRKCDRGRLKYQQYISKGLVCQEYPDQFQFCRIASRGKWKNARIPTSKTAALPSPPGPSPPGLQTTTTPSQGSTPPASVVPRTSRSIAIKSILLHPVPNIAIGLLYAILGLSAVHLGRLTNNWTLIKTTSVEYRLKAIRALKKNCIFATIQVILLHDSGILEHGIHITGAMSVCKPTLISEGFNSQHQRAVFFIKNLAWLDIIYSFAKTQRLCFTQDICKIVASVGGDQFKLVNRYPREIFLIIGSVLEKVKKYKIDWTTDKDFQSTLIAAKFELHAWDAKNKMYPSPDLRWTNIATAFQYTCILHVHHLLDPTQPASSPEIQAAVAQVLDSTANIPANCSLIELLILPLFMAGADTLSRHSQFYILSRFQDIKQCATRFLQICCSRSGQRTCFPELPQQHNYLII</sequence>
<feature type="compositionally biased region" description="Low complexity" evidence="3">
    <location>
        <begin position="100"/>
        <end position="115"/>
    </location>
</feature>
<gene>
    <name evidence="4" type="ORF">BJX63DRAFT_442499</name>
</gene>
<dbReference type="Pfam" id="PF11951">
    <property type="entry name" value="Fungal_trans_2"/>
    <property type="match status" value="1"/>
</dbReference>
<evidence type="ECO:0000313" key="5">
    <source>
        <dbReference type="Proteomes" id="UP001610334"/>
    </source>
</evidence>
<protein>
    <submittedName>
        <fullName evidence="4">Fungal-specific transcription factor domain-containing protein</fullName>
    </submittedName>
</protein>
<evidence type="ECO:0000313" key="4">
    <source>
        <dbReference type="EMBL" id="KAL2814437.1"/>
    </source>
</evidence>
<organism evidence="4 5">
    <name type="scientific">Aspergillus granulosus</name>
    <dbReference type="NCBI Taxonomy" id="176169"/>
    <lineage>
        <taxon>Eukaryota</taxon>
        <taxon>Fungi</taxon>
        <taxon>Dikarya</taxon>
        <taxon>Ascomycota</taxon>
        <taxon>Pezizomycotina</taxon>
        <taxon>Eurotiomycetes</taxon>
        <taxon>Eurotiomycetidae</taxon>
        <taxon>Eurotiales</taxon>
        <taxon>Aspergillaceae</taxon>
        <taxon>Aspergillus</taxon>
        <taxon>Aspergillus subgen. Nidulantes</taxon>
    </lineage>
</organism>
<feature type="region of interest" description="Disordered" evidence="3">
    <location>
        <begin position="85"/>
        <end position="118"/>
    </location>
</feature>
<evidence type="ECO:0000256" key="2">
    <source>
        <dbReference type="ARBA" id="ARBA00023242"/>
    </source>
</evidence>
<proteinExistence type="predicted"/>
<reference evidence="4 5" key="1">
    <citation type="submission" date="2024-07" db="EMBL/GenBank/DDBJ databases">
        <title>Section-level genome sequencing and comparative genomics of Aspergillus sections Usti and Cavernicolus.</title>
        <authorList>
            <consortium name="Lawrence Berkeley National Laboratory"/>
            <person name="Nybo J.L."/>
            <person name="Vesth T.C."/>
            <person name="Theobald S."/>
            <person name="Frisvad J.C."/>
            <person name="Larsen T.O."/>
            <person name="Kjaerboelling I."/>
            <person name="Rothschild-Mancinelli K."/>
            <person name="Lyhne E.K."/>
            <person name="Kogle M.E."/>
            <person name="Barry K."/>
            <person name="Clum A."/>
            <person name="Na H."/>
            <person name="Ledsgaard L."/>
            <person name="Lin J."/>
            <person name="Lipzen A."/>
            <person name="Kuo A."/>
            <person name="Riley R."/>
            <person name="Mondo S."/>
            <person name="Labutti K."/>
            <person name="Haridas S."/>
            <person name="Pangalinan J."/>
            <person name="Salamov A.A."/>
            <person name="Simmons B.A."/>
            <person name="Magnuson J.K."/>
            <person name="Chen J."/>
            <person name="Drula E."/>
            <person name="Henrissat B."/>
            <person name="Wiebenga A."/>
            <person name="Lubbers R.J."/>
            <person name="Gomes A.C."/>
            <person name="Makela M.R."/>
            <person name="Stajich J."/>
            <person name="Grigoriev I.V."/>
            <person name="Mortensen U.H."/>
            <person name="De Vries R.P."/>
            <person name="Baker S.E."/>
            <person name="Andersen M.R."/>
        </authorList>
    </citation>
    <scope>NUCLEOTIDE SEQUENCE [LARGE SCALE GENOMIC DNA]</scope>
    <source>
        <strain evidence="4 5">CBS 588.65</strain>
    </source>
</reference>
<evidence type="ECO:0000256" key="1">
    <source>
        <dbReference type="ARBA" id="ARBA00004123"/>
    </source>
</evidence>
<dbReference type="PANTHER" id="PTHR37534">
    <property type="entry name" value="TRANSCRIPTIONAL ACTIVATOR PROTEIN UGA3"/>
    <property type="match status" value="1"/>
</dbReference>
<keyword evidence="5" id="KW-1185">Reference proteome</keyword>
<evidence type="ECO:0000256" key="3">
    <source>
        <dbReference type="SAM" id="MobiDB-lite"/>
    </source>
</evidence>
<name>A0ABR4HI62_9EURO</name>